<dbReference type="RefSeq" id="WP_110258417.1">
    <property type="nucleotide sequence ID" value="NZ_QJKB01000025.1"/>
</dbReference>
<dbReference type="Gene3D" id="1.10.10.60">
    <property type="entry name" value="Homeodomain-like"/>
    <property type="match status" value="2"/>
</dbReference>
<dbReference type="InterPro" id="IPR003313">
    <property type="entry name" value="AraC-bd"/>
</dbReference>
<name>A0A318ILS2_9BURK</name>
<accession>A0A318ILS2</accession>
<keyword evidence="7" id="KW-1185">Reference proteome</keyword>
<sequence>MPAPSPKQFTMLPCRVSGVEAVHAQSRHRFGRHMHEQFGIGVVLQGAQKSLSGRGMVEAMAGDTITVNPGEIHDGTPIGDAGRSWQMLYFEPALITSLMADISEGKMAQAEFSLPVMREARISQAVRELFATMTATDQAAHATMVAEEQMLLLFARILHQASMQQPAQTMQAVPTAIHHARSRIDDDPTAILSLQDLAQQSGLSRFQLLRAFAKVTGMTPHAYILQRRLHHARRLIAAGTPLVQVAVDSGFADQSHLTRLFVRNFGISPGAYSTKR</sequence>
<dbReference type="Proteomes" id="UP000247792">
    <property type="component" value="Unassembled WGS sequence"/>
</dbReference>
<evidence type="ECO:0000313" key="7">
    <source>
        <dbReference type="Proteomes" id="UP000247792"/>
    </source>
</evidence>
<keyword evidence="4" id="KW-0804">Transcription</keyword>
<dbReference type="PANTHER" id="PTHR46796:SF2">
    <property type="entry name" value="TRANSCRIPTIONAL REGULATORY PROTEIN"/>
    <property type="match status" value="1"/>
</dbReference>
<dbReference type="Pfam" id="PF02311">
    <property type="entry name" value="AraC_binding"/>
    <property type="match status" value="1"/>
</dbReference>
<dbReference type="InterPro" id="IPR018062">
    <property type="entry name" value="HTH_AraC-typ_CS"/>
</dbReference>
<dbReference type="EMBL" id="QJKB01000025">
    <property type="protein sequence ID" value="PXX34901.1"/>
    <property type="molecule type" value="Genomic_DNA"/>
</dbReference>
<dbReference type="InterPro" id="IPR018060">
    <property type="entry name" value="HTH_AraC"/>
</dbReference>
<reference evidence="6 7" key="1">
    <citation type="submission" date="2018-05" db="EMBL/GenBank/DDBJ databases">
        <title>Genomic Encyclopedia of Type Strains, Phase IV (KMG-IV): sequencing the most valuable type-strain genomes for metagenomic binning, comparative biology and taxonomic classification.</title>
        <authorList>
            <person name="Goeker M."/>
        </authorList>
    </citation>
    <scope>NUCLEOTIDE SEQUENCE [LARGE SCALE GENOMIC DNA]</scope>
    <source>
        <strain evidence="6 7">DSM 19792</strain>
    </source>
</reference>
<dbReference type="GO" id="GO:0043565">
    <property type="term" value="F:sequence-specific DNA binding"/>
    <property type="evidence" value="ECO:0007669"/>
    <property type="project" value="InterPro"/>
</dbReference>
<keyword evidence="2 6" id="KW-0238">DNA-binding</keyword>
<protein>
    <submittedName>
        <fullName evidence="6">AraC-like DNA-binding protein</fullName>
    </submittedName>
</protein>
<dbReference type="InterPro" id="IPR009057">
    <property type="entry name" value="Homeodomain-like_sf"/>
</dbReference>
<dbReference type="InterPro" id="IPR037923">
    <property type="entry name" value="HTH-like"/>
</dbReference>
<dbReference type="GO" id="GO:0003700">
    <property type="term" value="F:DNA-binding transcription factor activity"/>
    <property type="evidence" value="ECO:0007669"/>
    <property type="project" value="InterPro"/>
</dbReference>
<organism evidence="6 7">
    <name type="scientific">Undibacterium pigrum</name>
    <dbReference type="NCBI Taxonomy" id="401470"/>
    <lineage>
        <taxon>Bacteria</taxon>
        <taxon>Pseudomonadati</taxon>
        <taxon>Pseudomonadota</taxon>
        <taxon>Betaproteobacteria</taxon>
        <taxon>Burkholderiales</taxon>
        <taxon>Oxalobacteraceae</taxon>
        <taxon>Undibacterium</taxon>
    </lineage>
</organism>
<evidence type="ECO:0000256" key="4">
    <source>
        <dbReference type="ARBA" id="ARBA00023163"/>
    </source>
</evidence>
<evidence type="ECO:0000256" key="1">
    <source>
        <dbReference type="ARBA" id="ARBA00023015"/>
    </source>
</evidence>
<evidence type="ECO:0000256" key="2">
    <source>
        <dbReference type="ARBA" id="ARBA00023125"/>
    </source>
</evidence>
<feature type="domain" description="HTH araC/xylS-type" evidence="5">
    <location>
        <begin position="178"/>
        <end position="275"/>
    </location>
</feature>
<evidence type="ECO:0000259" key="5">
    <source>
        <dbReference type="PROSITE" id="PS01124"/>
    </source>
</evidence>
<dbReference type="AlphaFoldDB" id="A0A318ILS2"/>
<comment type="caution">
    <text evidence="6">The sequence shown here is derived from an EMBL/GenBank/DDBJ whole genome shotgun (WGS) entry which is preliminary data.</text>
</comment>
<dbReference type="Pfam" id="PF12833">
    <property type="entry name" value="HTH_18"/>
    <property type="match status" value="1"/>
</dbReference>
<dbReference type="PROSITE" id="PS01124">
    <property type="entry name" value="HTH_ARAC_FAMILY_2"/>
    <property type="match status" value="1"/>
</dbReference>
<dbReference type="PANTHER" id="PTHR46796">
    <property type="entry name" value="HTH-TYPE TRANSCRIPTIONAL ACTIVATOR RHAS-RELATED"/>
    <property type="match status" value="1"/>
</dbReference>
<dbReference type="SMART" id="SM00342">
    <property type="entry name" value="HTH_ARAC"/>
    <property type="match status" value="1"/>
</dbReference>
<dbReference type="SUPFAM" id="SSF51215">
    <property type="entry name" value="Regulatory protein AraC"/>
    <property type="match status" value="1"/>
</dbReference>
<proteinExistence type="predicted"/>
<dbReference type="OrthoDB" id="9809338at2"/>
<evidence type="ECO:0000313" key="6">
    <source>
        <dbReference type="EMBL" id="PXX34901.1"/>
    </source>
</evidence>
<dbReference type="SUPFAM" id="SSF46689">
    <property type="entry name" value="Homeodomain-like"/>
    <property type="match status" value="2"/>
</dbReference>
<evidence type="ECO:0000256" key="3">
    <source>
        <dbReference type="ARBA" id="ARBA00023159"/>
    </source>
</evidence>
<dbReference type="InterPro" id="IPR050204">
    <property type="entry name" value="AraC_XylS_family_regulators"/>
</dbReference>
<dbReference type="PROSITE" id="PS00041">
    <property type="entry name" value="HTH_ARAC_FAMILY_1"/>
    <property type="match status" value="1"/>
</dbReference>
<keyword evidence="3" id="KW-0010">Activator</keyword>
<gene>
    <name evidence="6" type="ORF">DFR42_1254</name>
</gene>
<keyword evidence="1" id="KW-0805">Transcription regulation</keyword>